<dbReference type="Proteomes" id="UP000291084">
    <property type="component" value="Chromosome 10"/>
</dbReference>
<protein>
    <submittedName>
        <fullName evidence="1">Uncharacterized protein</fullName>
    </submittedName>
</protein>
<sequence length="78" mass="8912">LDILFPSLYPAVQAGITEVGLILVEALLHAYQMEVEQMHFCLLWLNLLYHTPGTSSLIVKHQCFQLLHFMAYVKISPL</sequence>
<name>A0A0S3T2Q1_PHAAN</name>
<dbReference type="EMBL" id="AP015043">
    <property type="protein sequence ID" value="BAT99421.1"/>
    <property type="molecule type" value="Genomic_DNA"/>
</dbReference>
<organism evidence="1 2">
    <name type="scientific">Vigna angularis var. angularis</name>
    <dbReference type="NCBI Taxonomy" id="157739"/>
    <lineage>
        <taxon>Eukaryota</taxon>
        <taxon>Viridiplantae</taxon>
        <taxon>Streptophyta</taxon>
        <taxon>Embryophyta</taxon>
        <taxon>Tracheophyta</taxon>
        <taxon>Spermatophyta</taxon>
        <taxon>Magnoliopsida</taxon>
        <taxon>eudicotyledons</taxon>
        <taxon>Gunneridae</taxon>
        <taxon>Pentapetalae</taxon>
        <taxon>rosids</taxon>
        <taxon>fabids</taxon>
        <taxon>Fabales</taxon>
        <taxon>Fabaceae</taxon>
        <taxon>Papilionoideae</taxon>
        <taxon>50 kb inversion clade</taxon>
        <taxon>NPAAA clade</taxon>
        <taxon>indigoferoid/millettioid clade</taxon>
        <taxon>Phaseoleae</taxon>
        <taxon>Vigna</taxon>
    </lineage>
</organism>
<gene>
    <name evidence="1" type="primary">Vigan.10G085800</name>
    <name evidence="1" type="ORF">VIGAN_10085800</name>
</gene>
<evidence type="ECO:0000313" key="2">
    <source>
        <dbReference type="Proteomes" id="UP000291084"/>
    </source>
</evidence>
<proteinExistence type="predicted"/>
<keyword evidence="2" id="KW-1185">Reference proteome</keyword>
<dbReference type="AlphaFoldDB" id="A0A0S3T2Q1"/>
<evidence type="ECO:0000313" key="1">
    <source>
        <dbReference type="EMBL" id="BAT99421.1"/>
    </source>
</evidence>
<reference evidence="1 2" key="1">
    <citation type="journal article" date="2015" name="Sci. Rep.">
        <title>The power of single molecule real-time sequencing technology in the de novo assembly of a eukaryotic genome.</title>
        <authorList>
            <person name="Sakai H."/>
            <person name="Naito K."/>
            <person name="Ogiso-Tanaka E."/>
            <person name="Takahashi Y."/>
            <person name="Iseki K."/>
            <person name="Muto C."/>
            <person name="Satou K."/>
            <person name="Teruya K."/>
            <person name="Shiroma A."/>
            <person name="Shimoji M."/>
            <person name="Hirano T."/>
            <person name="Itoh T."/>
            <person name="Kaga A."/>
            <person name="Tomooka N."/>
        </authorList>
    </citation>
    <scope>NUCLEOTIDE SEQUENCE [LARGE SCALE GENOMIC DNA]</scope>
    <source>
        <strain evidence="2">cv. Shumari</strain>
    </source>
</reference>
<accession>A0A0S3T2Q1</accession>
<feature type="non-terminal residue" evidence="1">
    <location>
        <position position="1"/>
    </location>
</feature>